<gene>
    <name evidence="7" type="ORF">LTR97_008398</name>
</gene>
<keyword evidence="5 6" id="KW-0472">Membrane</keyword>
<organism evidence="7 8">
    <name type="scientific">Elasticomyces elasticus</name>
    <dbReference type="NCBI Taxonomy" id="574655"/>
    <lineage>
        <taxon>Eukaryota</taxon>
        <taxon>Fungi</taxon>
        <taxon>Dikarya</taxon>
        <taxon>Ascomycota</taxon>
        <taxon>Pezizomycotina</taxon>
        <taxon>Dothideomycetes</taxon>
        <taxon>Dothideomycetidae</taxon>
        <taxon>Mycosphaerellales</taxon>
        <taxon>Teratosphaeriaceae</taxon>
        <taxon>Elasticomyces</taxon>
    </lineage>
</organism>
<feature type="transmembrane region" description="Helical" evidence="6">
    <location>
        <begin position="116"/>
        <end position="139"/>
    </location>
</feature>
<comment type="caution">
    <text evidence="7">The sequence shown here is derived from an EMBL/GenBank/DDBJ whole genome shotgun (WGS) entry which is preliminary data.</text>
</comment>
<dbReference type="PANTHER" id="PTHR30618">
    <property type="entry name" value="NCS1 FAMILY PURINE/PYRIMIDINE TRANSPORTER"/>
    <property type="match status" value="1"/>
</dbReference>
<dbReference type="EMBL" id="JAVRQU010000013">
    <property type="protein sequence ID" value="KAK5695978.1"/>
    <property type="molecule type" value="Genomic_DNA"/>
</dbReference>
<dbReference type="Pfam" id="PF02133">
    <property type="entry name" value="Transp_cyt_pur"/>
    <property type="match status" value="1"/>
</dbReference>
<dbReference type="InterPro" id="IPR045225">
    <property type="entry name" value="Uracil/uridine/allantoin_perm"/>
</dbReference>
<feature type="transmembrane region" description="Helical" evidence="6">
    <location>
        <begin position="236"/>
        <end position="255"/>
    </location>
</feature>
<evidence type="ECO:0000256" key="2">
    <source>
        <dbReference type="ARBA" id="ARBA00008974"/>
    </source>
</evidence>
<comment type="similarity">
    <text evidence="2">Belongs to the purine-cytosine permease (2.A.39) family.</text>
</comment>
<dbReference type="GO" id="GO:0005886">
    <property type="term" value="C:plasma membrane"/>
    <property type="evidence" value="ECO:0007669"/>
    <property type="project" value="TreeGrafter"/>
</dbReference>
<evidence type="ECO:0000256" key="3">
    <source>
        <dbReference type="ARBA" id="ARBA00022692"/>
    </source>
</evidence>
<evidence type="ECO:0000313" key="8">
    <source>
        <dbReference type="Proteomes" id="UP001310594"/>
    </source>
</evidence>
<evidence type="ECO:0000256" key="6">
    <source>
        <dbReference type="SAM" id="Phobius"/>
    </source>
</evidence>
<evidence type="ECO:0000256" key="1">
    <source>
        <dbReference type="ARBA" id="ARBA00004141"/>
    </source>
</evidence>
<feature type="transmembrane region" description="Helical" evidence="6">
    <location>
        <begin position="160"/>
        <end position="182"/>
    </location>
</feature>
<feature type="transmembrane region" description="Helical" evidence="6">
    <location>
        <begin position="66"/>
        <end position="91"/>
    </location>
</feature>
<evidence type="ECO:0000256" key="5">
    <source>
        <dbReference type="ARBA" id="ARBA00023136"/>
    </source>
</evidence>
<sequence>MIWCLSEAHGAGPLVSQPATVSSSALGWGIVSGVTTVIGGIAVGLTNQMDYSRFARRPGDQVMGQWVSIIGFGAIMPIFGCLAASSTQAIYGEALWNPPDLVQKWLDTDYNAKSRAAAFFAGFGLVVCQLAINTIDNAFSCGMDLAGLFPAFIDIRRGSYIGLVLSIAMCPWQLLSSAATFISVLSAYSVFLGPWCGIMVCDYWVLRRRCLKLSALYTPDKGSIYFYWHGINWRSYLAWAIGWSYLIPGFAHAVTPSVVVPEACTNLYYLAFPLGFVVSFLAHWAINTVFPPPGLREKDDIDVYGTFTPEEALRLGIAPTETYDGVVAEEIELEKEMGEPKIHSL</sequence>
<comment type="subcellular location">
    <subcellularLocation>
        <location evidence="1">Membrane</location>
        <topology evidence="1">Multi-pass membrane protein</topology>
    </subcellularLocation>
</comment>
<reference evidence="7" key="1">
    <citation type="submission" date="2023-08" db="EMBL/GenBank/DDBJ databases">
        <title>Black Yeasts Isolated from many extreme environments.</title>
        <authorList>
            <person name="Coleine C."/>
            <person name="Stajich J.E."/>
            <person name="Selbmann L."/>
        </authorList>
    </citation>
    <scope>NUCLEOTIDE SEQUENCE</scope>
    <source>
        <strain evidence="7">CCFEE 5810</strain>
    </source>
</reference>
<evidence type="ECO:0000313" key="7">
    <source>
        <dbReference type="EMBL" id="KAK5695978.1"/>
    </source>
</evidence>
<dbReference type="InterPro" id="IPR001248">
    <property type="entry name" value="Pur-cyt_permease"/>
</dbReference>
<feature type="transmembrane region" description="Helical" evidence="6">
    <location>
        <begin position="267"/>
        <end position="286"/>
    </location>
</feature>
<name>A0AAN7VQ31_9PEZI</name>
<dbReference type="AlphaFoldDB" id="A0AAN7VQ31"/>
<keyword evidence="3 6" id="KW-0812">Transmembrane</keyword>
<protein>
    <submittedName>
        <fullName evidence="7">Uncharacterized protein</fullName>
    </submittedName>
</protein>
<dbReference type="Gene3D" id="1.10.4160.10">
    <property type="entry name" value="Hydantoin permease"/>
    <property type="match status" value="1"/>
</dbReference>
<keyword evidence="4 6" id="KW-1133">Transmembrane helix</keyword>
<proteinExistence type="inferred from homology"/>
<accession>A0AAN7VQ31</accession>
<dbReference type="PANTHER" id="PTHR30618:SF4">
    <property type="entry name" value="ALLANTOIN PERMEASE"/>
    <property type="match status" value="1"/>
</dbReference>
<dbReference type="GO" id="GO:0015205">
    <property type="term" value="F:nucleobase transmembrane transporter activity"/>
    <property type="evidence" value="ECO:0007669"/>
    <property type="project" value="TreeGrafter"/>
</dbReference>
<feature type="transmembrane region" description="Helical" evidence="6">
    <location>
        <begin position="25"/>
        <end position="45"/>
    </location>
</feature>
<dbReference type="Proteomes" id="UP001310594">
    <property type="component" value="Unassembled WGS sequence"/>
</dbReference>
<evidence type="ECO:0000256" key="4">
    <source>
        <dbReference type="ARBA" id="ARBA00022989"/>
    </source>
</evidence>